<dbReference type="Proteomes" id="UP000887566">
    <property type="component" value="Unplaced"/>
</dbReference>
<dbReference type="SUPFAM" id="SSF56219">
    <property type="entry name" value="DNase I-like"/>
    <property type="match status" value="1"/>
</dbReference>
<proteinExistence type="predicted"/>
<evidence type="ECO:0000313" key="1">
    <source>
        <dbReference type="Proteomes" id="UP000887566"/>
    </source>
</evidence>
<evidence type="ECO:0000313" key="2">
    <source>
        <dbReference type="WBParaSite" id="PSAMB.scaffold2852size20896.g19365.t1"/>
    </source>
</evidence>
<name>A0A914W212_9BILA</name>
<organism evidence="1 2">
    <name type="scientific">Plectus sambesii</name>
    <dbReference type="NCBI Taxonomy" id="2011161"/>
    <lineage>
        <taxon>Eukaryota</taxon>
        <taxon>Metazoa</taxon>
        <taxon>Ecdysozoa</taxon>
        <taxon>Nematoda</taxon>
        <taxon>Chromadorea</taxon>
        <taxon>Plectida</taxon>
        <taxon>Plectina</taxon>
        <taxon>Plectoidea</taxon>
        <taxon>Plectidae</taxon>
        <taxon>Plectus</taxon>
    </lineage>
</organism>
<reference evidence="2" key="1">
    <citation type="submission" date="2022-11" db="UniProtKB">
        <authorList>
            <consortium name="WormBaseParasite"/>
        </authorList>
    </citation>
    <scope>IDENTIFICATION</scope>
</reference>
<protein>
    <submittedName>
        <fullName evidence="2">Endonuclease/exonuclease/phosphatase domain-containing protein</fullName>
    </submittedName>
</protein>
<accession>A0A914W212</accession>
<dbReference type="InterPro" id="IPR036691">
    <property type="entry name" value="Endo/exonu/phosph_ase_sf"/>
</dbReference>
<dbReference type="Gene3D" id="3.60.10.10">
    <property type="entry name" value="Endonuclease/exonuclease/phosphatase"/>
    <property type="match status" value="1"/>
</dbReference>
<sequence length="113" mass="12879">MGDFNASVGQQIAEEQAIRQFGWGEHNERGQMLVNFCEARKIVIGNTLFKKGNGRKWTWRRANGETLNEIDFVLSSHQEILTDASVLNKFTTGSDHHLVIARINVRGSQTQWH</sequence>
<dbReference type="WBParaSite" id="PSAMB.scaffold2852size20896.g19365.t1">
    <property type="protein sequence ID" value="PSAMB.scaffold2852size20896.g19365.t1"/>
    <property type="gene ID" value="PSAMB.scaffold2852size20896.g19365"/>
</dbReference>
<keyword evidence="1" id="KW-1185">Reference proteome</keyword>
<dbReference type="AlphaFoldDB" id="A0A914W212"/>